<dbReference type="GO" id="GO:0016020">
    <property type="term" value="C:membrane"/>
    <property type="evidence" value="ECO:0007669"/>
    <property type="project" value="UniProtKB-SubCell"/>
</dbReference>
<dbReference type="AlphaFoldDB" id="D3Q9F5"/>
<keyword evidence="8" id="KW-1185">Reference proteome</keyword>
<evidence type="ECO:0000256" key="5">
    <source>
        <dbReference type="SAM" id="Phobius"/>
    </source>
</evidence>
<accession>D3Q9F5</accession>
<protein>
    <submittedName>
        <fullName evidence="7">GtrA family protein</fullName>
    </submittedName>
</protein>
<evidence type="ECO:0000256" key="2">
    <source>
        <dbReference type="ARBA" id="ARBA00022692"/>
    </source>
</evidence>
<comment type="subcellular location">
    <subcellularLocation>
        <location evidence="1">Membrane</location>
        <topology evidence="1">Multi-pass membrane protein</topology>
    </subcellularLocation>
</comment>
<organism evidence="7 8">
    <name type="scientific">Stackebrandtia nassauensis (strain DSM 44728 / CIP 108903 / NRRL B-16338 / NBRC 102104 / LLR-40K-21)</name>
    <dbReference type="NCBI Taxonomy" id="446470"/>
    <lineage>
        <taxon>Bacteria</taxon>
        <taxon>Bacillati</taxon>
        <taxon>Actinomycetota</taxon>
        <taxon>Actinomycetes</taxon>
        <taxon>Glycomycetales</taxon>
        <taxon>Glycomycetaceae</taxon>
        <taxon>Stackebrandtia</taxon>
    </lineage>
</organism>
<dbReference type="EMBL" id="CP001778">
    <property type="protein sequence ID" value="ADD42637.1"/>
    <property type="molecule type" value="Genomic_DNA"/>
</dbReference>
<dbReference type="OrthoDB" id="5190297at2"/>
<feature type="transmembrane region" description="Helical" evidence="5">
    <location>
        <begin position="43"/>
        <end position="65"/>
    </location>
</feature>
<evidence type="ECO:0000313" key="7">
    <source>
        <dbReference type="EMBL" id="ADD42637.1"/>
    </source>
</evidence>
<dbReference type="GO" id="GO:0000271">
    <property type="term" value="P:polysaccharide biosynthetic process"/>
    <property type="evidence" value="ECO:0007669"/>
    <property type="project" value="InterPro"/>
</dbReference>
<dbReference type="Pfam" id="PF04138">
    <property type="entry name" value="GtrA_DPMS_TM"/>
    <property type="match status" value="1"/>
</dbReference>
<dbReference type="InterPro" id="IPR007267">
    <property type="entry name" value="GtrA_DPMS_TM"/>
</dbReference>
<reference evidence="7 8" key="1">
    <citation type="journal article" date="2009" name="Stand. Genomic Sci.">
        <title>Complete genome sequence of Stackebrandtia nassauensis type strain (LLR-40K-21).</title>
        <authorList>
            <person name="Munk C."/>
            <person name="Lapidus A."/>
            <person name="Copeland A."/>
            <person name="Jando M."/>
            <person name="Mayilraj S."/>
            <person name="Glavina Del Rio T."/>
            <person name="Nolan M."/>
            <person name="Chen F."/>
            <person name="Lucas S."/>
            <person name="Tice H."/>
            <person name="Cheng J.F."/>
            <person name="Han C."/>
            <person name="Detter J.C."/>
            <person name="Bruce D."/>
            <person name="Goodwin L."/>
            <person name="Chain P."/>
            <person name="Pitluck S."/>
            <person name="Goker M."/>
            <person name="Ovchinikova G."/>
            <person name="Pati A."/>
            <person name="Ivanova N."/>
            <person name="Mavromatis K."/>
            <person name="Chen A."/>
            <person name="Palaniappan K."/>
            <person name="Land M."/>
            <person name="Hauser L."/>
            <person name="Chang Y.J."/>
            <person name="Jeffries C.D."/>
            <person name="Bristow J."/>
            <person name="Eisen J.A."/>
            <person name="Markowitz V."/>
            <person name="Hugenholtz P."/>
            <person name="Kyrpides N.C."/>
            <person name="Klenk H.P."/>
        </authorList>
    </citation>
    <scope>NUCLEOTIDE SEQUENCE [LARGE SCALE GENOMIC DNA]</scope>
    <source>
        <strain evidence="8">DSM 44728 / CIP 108903 / NRRL B-16338 / NBRC 102104 / LLR-40K-21</strain>
    </source>
</reference>
<evidence type="ECO:0000256" key="1">
    <source>
        <dbReference type="ARBA" id="ARBA00004141"/>
    </source>
</evidence>
<dbReference type="HOGENOM" id="CLU_1766898_0_0_11"/>
<dbReference type="Proteomes" id="UP000000844">
    <property type="component" value="Chromosome"/>
</dbReference>
<evidence type="ECO:0000256" key="4">
    <source>
        <dbReference type="ARBA" id="ARBA00023136"/>
    </source>
</evidence>
<feature type="transmembrane region" description="Helical" evidence="5">
    <location>
        <begin position="86"/>
        <end position="103"/>
    </location>
</feature>
<feature type="transmembrane region" description="Helical" evidence="5">
    <location>
        <begin position="16"/>
        <end position="37"/>
    </location>
</feature>
<feature type="domain" description="GtrA/DPMS transmembrane" evidence="6">
    <location>
        <begin position="15"/>
        <end position="132"/>
    </location>
</feature>
<feature type="transmembrane region" description="Helical" evidence="5">
    <location>
        <begin position="109"/>
        <end position="132"/>
    </location>
</feature>
<keyword evidence="4 5" id="KW-0472">Membrane</keyword>
<keyword evidence="2 5" id="KW-0812">Transmembrane</keyword>
<proteinExistence type="predicted"/>
<gene>
    <name evidence="7" type="ordered locus">Snas_2962</name>
</gene>
<evidence type="ECO:0000313" key="8">
    <source>
        <dbReference type="Proteomes" id="UP000000844"/>
    </source>
</evidence>
<name>D3Q9F5_STANL</name>
<dbReference type="RefSeq" id="WP_013018208.1">
    <property type="nucleotide sequence ID" value="NC_013947.1"/>
</dbReference>
<keyword evidence="3 5" id="KW-1133">Transmembrane helix</keyword>
<sequence length="147" mass="15675">MPTPRPSPIGLRLSRFALVGLSCFATQVVVMTWLAALGMTLPLANAIGFVVSAQANFGLSAWFTWGDRPARSRPRVLARRWLSYQATAGLALVVNTVTFTVALPSVPPVIAAAAGVVVGSGVTFVVCHFLIFTAAPLRRRLPAEETR</sequence>
<dbReference type="KEGG" id="sna:Snas_2962"/>
<evidence type="ECO:0000259" key="6">
    <source>
        <dbReference type="Pfam" id="PF04138"/>
    </source>
</evidence>
<dbReference type="STRING" id="446470.Snas_2962"/>
<evidence type="ECO:0000256" key="3">
    <source>
        <dbReference type="ARBA" id="ARBA00022989"/>
    </source>
</evidence>
<dbReference type="eggNOG" id="COG2246">
    <property type="taxonomic scope" value="Bacteria"/>
</dbReference>